<accession>A0A2M9BQG8</accession>
<evidence type="ECO:0000256" key="2">
    <source>
        <dbReference type="SAM" id="SignalP"/>
    </source>
</evidence>
<organism evidence="4 5">
    <name type="scientific">Hymenobacter chitinivorans DSM 11115</name>
    <dbReference type="NCBI Taxonomy" id="1121954"/>
    <lineage>
        <taxon>Bacteria</taxon>
        <taxon>Pseudomonadati</taxon>
        <taxon>Bacteroidota</taxon>
        <taxon>Cytophagia</taxon>
        <taxon>Cytophagales</taxon>
        <taxon>Hymenobacteraceae</taxon>
        <taxon>Hymenobacter</taxon>
    </lineage>
</organism>
<feature type="chain" id="PRO_5014631093" description="DUF4097 domain-containing protein" evidence="2">
    <location>
        <begin position="26"/>
        <end position="283"/>
    </location>
</feature>
<dbReference type="InterPro" id="IPR025164">
    <property type="entry name" value="Toastrack_DUF4097"/>
</dbReference>
<feature type="domain" description="DUF4097" evidence="3">
    <location>
        <begin position="135"/>
        <end position="251"/>
    </location>
</feature>
<keyword evidence="2" id="KW-0732">Signal</keyword>
<evidence type="ECO:0000313" key="4">
    <source>
        <dbReference type="EMBL" id="PJJ60210.1"/>
    </source>
</evidence>
<dbReference type="Proteomes" id="UP000228535">
    <property type="component" value="Unassembled WGS sequence"/>
</dbReference>
<evidence type="ECO:0000313" key="5">
    <source>
        <dbReference type="Proteomes" id="UP000228535"/>
    </source>
</evidence>
<dbReference type="EMBL" id="PGFA01000001">
    <property type="protein sequence ID" value="PJJ60210.1"/>
    <property type="molecule type" value="Genomic_DNA"/>
</dbReference>
<gene>
    <name evidence="4" type="ORF">CLV45_1635</name>
</gene>
<name>A0A2M9BQG8_9BACT</name>
<keyword evidence="5" id="KW-1185">Reference proteome</keyword>
<feature type="signal peptide" evidence="2">
    <location>
        <begin position="1"/>
        <end position="25"/>
    </location>
</feature>
<reference evidence="4 5" key="1">
    <citation type="submission" date="2017-11" db="EMBL/GenBank/DDBJ databases">
        <title>Genomic Encyclopedia of Archaeal and Bacterial Type Strains, Phase II (KMG-II): From Individual Species to Whole Genera.</title>
        <authorList>
            <person name="Goeker M."/>
        </authorList>
    </citation>
    <scope>NUCLEOTIDE SEQUENCE [LARGE SCALE GENOMIC DNA]</scope>
    <source>
        <strain evidence="4 5">DSM 11115</strain>
    </source>
</reference>
<sequence length="283" mass="30262">MKTSFFRLRAGVLLLLLTLSLTVAAQNKEQLVVPLSSPGKPGLLSAKLVNGSITVVGYAGKDVVIDASSRSSRDKDDDNDDNDDGRPAPPKGMKRIASNSGFDLTAEEQDNKVSVKSNSYQRPVNLTIKVPQHFSLQLKTVNDGDIVVENVTGELEISNVNGGVILRQVSGSAVANTVNGPIKAYFKTVTAGAPMAFSTVNGQVDVTLPATAKASLKLKSDQGEVYSDFDLVPEKTAPKVNRTNQNGVYRVSTDSWTYGRLNGGGAEIMMKSLMGNIYIRKAK</sequence>
<dbReference type="RefSeq" id="WP_100335873.1">
    <property type="nucleotide sequence ID" value="NZ_PGFA01000001.1"/>
</dbReference>
<dbReference type="OrthoDB" id="787698at2"/>
<dbReference type="AlphaFoldDB" id="A0A2M9BQG8"/>
<comment type="caution">
    <text evidence="4">The sequence shown here is derived from an EMBL/GenBank/DDBJ whole genome shotgun (WGS) entry which is preliminary data.</text>
</comment>
<feature type="region of interest" description="Disordered" evidence="1">
    <location>
        <begin position="67"/>
        <end position="97"/>
    </location>
</feature>
<dbReference type="Pfam" id="PF13349">
    <property type="entry name" value="DUF4097"/>
    <property type="match status" value="1"/>
</dbReference>
<evidence type="ECO:0000256" key="1">
    <source>
        <dbReference type="SAM" id="MobiDB-lite"/>
    </source>
</evidence>
<proteinExistence type="predicted"/>
<evidence type="ECO:0000259" key="3">
    <source>
        <dbReference type="Pfam" id="PF13349"/>
    </source>
</evidence>
<protein>
    <recommendedName>
        <fullName evidence="3">DUF4097 domain-containing protein</fullName>
    </recommendedName>
</protein>